<evidence type="ECO:0000313" key="2">
    <source>
        <dbReference type="Proteomes" id="UP000239340"/>
    </source>
</evidence>
<geneLocation type="plasmid" evidence="2">
    <name>psfrenxt3b</name>
</geneLocation>
<protein>
    <submittedName>
        <fullName evidence="1">Uncharacterized protein</fullName>
    </submittedName>
</protein>
<evidence type="ECO:0000313" key="1">
    <source>
        <dbReference type="EMBL" id="AUX79110.1"/>
    </source>
</evidence>
<dbReference type="AlphaFoldDB" id="A0A2L0HC84"/>
<reference evidence="1 2" key="1">
    <citation type="submission" date="2017-10" db="EMBL/GenBank/DDBJ databases">
        <title>Analysis of the genome sequences of Rhizobium populations associated to common bean (phaseolus vulgaris).</title>
        <authorList>
            <person name="Bustos P."/>
            <person name="Santamaria R.I."/>
            <person name="Miranda-Sanchez F."/>
            <person name="Perez-Carrascal O."/>
            <person name="Juarez S."/>
            <person name="Lozano L."/>
            <person name="Martinez-Flores I."/>
            <person name="Vinuesa P."/>
            <person name="Martinez-Romero E."/>
            <person name="Cevallos M.A."/>
            <person name="Romero D."/>
            <person name="Davila G."/>
            <person name="Gonzalez V."/>
        </authorList>
    </citation>
    <scope>NUCLEOTIDE SEQUENCE [LARGE SCALE GENOMIC DNA]</scope>
    <source>
        <strain evidence="1 2">NXT3</strain>
        <plasmid evidence="2">Plasmid psfrenxt3b</plasmid>
    </source>
</reference>
<keyword evidence="1" id="KW-0614">Plasmid</keyword>
<proteinExistence type="predicted"/>
<accession>A0A2L0HC84</accession>
<name>A0A2L0HC84_RHIFR</name>
<organism evidence="1 2">
    <name type="scientific">Rhizobium fredii</name>
    <name type="common">Sinorhizobium fredii</name>
    <dbReference type="NCBI Taxonomy" id="380"/>
    <lineage>
        <taxon>Bacteria</taxon>
        <taxon>Pseudomonadati</taxon>
        <taxon>Pseudomonadota</taxon>
        <taxon>Alphaproteobacteria</taxon>
        <taxon>Hyphomicrobiales</taxon>
        <taxon>Rhizobiaceae</taxon>
        <taxon>Sinorhizobium/Ensifer group</taxon>
        <taxon>Sinorhizobium</taxon>
    </lineage>
</organism>
<gene>
    <name evidence="1" type="ORF">NXT3_PB00458</name>
</gene>
<dbReference type="Proteomes" id="UP000239340">
    <property type="component" value="Plasmid pSfreNXT3b"/>
</dbReference>
<sequence>MAWMHDNQTIDFTHLPAYSIRSWSIERNQGINGKLRVVQEVTEVVGTRISSGTSRYATSFIG</sequence>
<dbReference type="EMBL" id="CP024309">
    <property type="protein sequence ID" value="AUX79110.1"/>
    <property type="molecule type" value="Genomic_DNA"/>
</dbReference>